<organism evidence="10 11">
    <name type="scientific">Roseateles violae</name>
    <dbReference type="NCBI Taxonomy" id="3058042"/>
    <lineage>
        <taxon>Bacteria</taxon>
        <taxon>Pseudomonadati</taxon>
        <taxon>Pseudomonadota</taxon>
        <taxon>Betaproteobacteria</taxon>
        <taxon>Burkholderiales</taxon>
        <taxon>Sphaerotilaceae</taxon>
        <taxon>Roseateles</taxon>
    </lineage>
</organism>
<evidence type="ECO:0000313" key="11">
    <source>
        <dbReference type="Proteomes" id="UP001228044"/>
    </source>
</evidence>
<feature type="binding site" evidence="9">
    <location>
        <position position="95"/>
    </location>
    <ligand>
        <name>Fe cation</name>
        <dbReference type="ChEBI" id="CHEBI:24875"/>
        <label>1</label>
    </ligand>
</feature>
<feature type="binding site" evidence="9">
    <location>
        <position position="65"/>
    </location>
    <ligand>
        <name>Fe cation</name>
        <dbReference type="ChEBI" id="CHEBI:24875"/>
        <label>1</label>
    </ligand>
</feature>
<dbReference type="Gene3D" id="1.20.1260.10">
    <property type="match status" value="1"/>
</dbReference>
<comment type="function">
    <text evidence="9">Catalyzes the hydroxylation of 2-nonaprenyl-3-methyl-6-methoxy-1,4-benzoquinol during ubiquinone biosynthesis.</text>
</comment>
<keyword evidence="7 9" id="KW-0503">Monooxygenase</keyword>
<dbReference type="GO" id="GO:0004497">
    <property type="term" value="F:monooxygenase activity"/>
    <property type="evidence" value="ECO:0007669"/>
    <property type="project" value="UniProtKB-KW"/>
</dbReference>
<feature type="binding site" evidence="9">
    <location>
        <position position="182"/>
    </location>
    <ligand>
        <name>Fe cation</name>
        <dbReference type="ChEBI" id="CHEBI:24875"/>
        <label>2</label>
    </ligand>
</feature>
<evidence type="ECO:0000256" key="4">
    <source>
        <dbReference type="ARBA" id="ARBA00022723"/>
    </source>
</evidence>
<evidence type="ECO:0000256" key="7">
    <source>
        <dbReference type="ARBA" id="ARBA00023033"/>
    </source>
</evidence>
<dbReference type="HAMAP" id="MF_01658">
    <property type="entry name" value="COQ7"/>
    <property type="match status" value="1"/>
</dbReference>
<keyword evidence="11" id="KW-1185">Reference proteome</keyword>
<dbReference type="Proteomes" id="UP001228044">
    <property type="component" value="Unassembled WGS sequence"/>
</dbReference>
<comment type="cofactor">
    <cofactor evidence="9">
        <name>Fe cation</name>
        <dbReference type="ChEBI" id="CHEBI:24875"/>
    </cofactor>
    <text evidence="9">Binds 2 iron ions per subunit.</text>
</comment>
<keyword evidence="2 9" id="KW-1003">Cell membrane</keyword>
<feature type="binding site" evidence="9">
    <location>
        <position position="98"/>
    </location>
    <ligand>
        <name>Fe cation</name>
        <dbReference type="ChEBI" id="CHEBI:24875"/>
        <label>1</label>
    </ligand>
</feature>
<feature type="binding site" evidence="9">
    <location>
        <position position="179"/>
    </location>
    <ligand>
        <name>Fe cation</name>
        <dbReference type="ChEBI" id="CHEBI:24875"/>
        <label>2</label>
    </ligand>
</feature>
<feature type="binding site" evidence="9">
    <location>
        <position position="179"/>
    </location>
    <ligand>
        <name>Fe cation</name>
        <dbReference type="ChEBI" id="CHEBI:24875"/>
        <label>1</label>
    </ligand>
</feature>
<dbReference type="InterPro" id="IPR009078">
    <property type="entry name" value="Ferritin-like_SF"/>
</dbReference>
<evidence type="ECO:0000256" key="3">
    <source>
        <dbReference type="ARBA" id="ARBA00022688"/>
    </source>
</evidence>
<sequence>MKSSPSSSLSPADRLLSSLDHGLRTVLGAPSAARPSPAADMERPELAPEEARLAGALMRVNHVGEVCAQALYQSQALLSRNRELRAHFEQAAKEELDHLAWTRQRVKELGTHTSLLTPLWYGGAFAIGSLAGLAGDRISLGFVVETERQVEQHLAGHLDRLPGGDRASRAIVAQMKDEEARHAEEAVAAGAQTLPAPIKGLMRMAARVMTRTAHHI</sequence>
<evidence type="ECO:0000256" key="1">
    <source>
        <dbReference type="ARBA" id="ARBA00004749"/>
    </source>
</evidence>
<evidence type="ECO:0000256" key="6">
    <source>
        <dbReference type="ARBA" id="ARBA00023004"/>
    </source>
</evidence>
<accession>A0ABT8DSI6</accession>
<dbReference type="InterPro" id="IPR012347">
    <property type="entry name" value="Ferritin-like"/>
</dbReference>
<dbReference type="PANTHER" id="PTHR11237">
    <property type="entry name" value="COENZYME Q10 BIOSYNTHESIS PROTEIN 7"/>
    <property type="match status" value="1"/>
</dbReference>
<name>A0ABT8DSI6_9BURK</name>
<dbReference type="NCBIfam" id="NF033656">
    <property type="entry name" value="DMQ_monoox_COQ7"/>
    <property type="match status" value="1"/>
</dbReference>
<keyword evidence="3 9" id="KW-0831">Ubiquinone biosynthesis</keyword>
<keyword evidence="4 9" id="KW-0479">Metal-binding</keyword>
<dbReference type="PANTHER" id="PTHR11237:SF4">
    <property type="entry name" value="5-DEMETHOXYUBIQUINONE HYDROXYLASE, MITOCHONDRIAL"/>
    <property type="match status" value="1"/>
</dbReference>
<dbReference type="CDD" id="cd01042">
    <property type="entry name" value="DMQH"/>
    <property type="match status" value="1"/>
</dbReference>
<dbReference type="EMBL" id="JAUHHC010000003">
    <property type="protein sequence ID" value="MDN3921142.1"/>
    <property type="molecule type" value="Genomic_DNA"/>
</dbReference>
<keyword evidence="6 9" id="KW-0408">Iron</keyword>
<comment type="caution">
    <text evidence="10">The sequence shown here is derived from an EMBL/GenBank/DDBJ whole genome shotgun (WGS) entry which is preliminary data.</text>
</comment>
<keyword evidence="5 9" id="KW-0560">Oxidoreductase</keyword>
<comment type="pathway">
    <text evidence="1 9">Cofactor biosynthesis; ubiquinone biosynthesis.</text>
</comment>
<feature type="binding site" evidence="9">
    <location>
        <position position="95"/>
    </location>
    <ligand>
        <name>Fe cation</name>
        <dbReference type="ChEBI" id="CHEBI:24875"/>
        <label>2</label>
    </ligand>
</feature>
<dbReference type="InterPro" id="IPR011566">
    <property type="entry name" value="Ubq_synth_Coq7"/>
</dbReference>
<comment type="catalytic activity">
    <reaction evidence="9">
        <text>a 5-methoxy-2-methyl-3-(all-trans-polyprenyl)benzene-1,4-diol + AH2 + O2 = a 3-demethylubiquinol + A + H2O</text>
        <dbReference type="Rhea" id="RHEA:50908"/>
        <dbReference type="Rhea" id="RHEA-COMP:10859"/>
        <dbReference type="Rhea" id="RHEA-COMP:10914"/>
        <dbReference type="ChEBI" id="CHEBI:13193"/>
        <dbReference type="ChEBI" id="CHEBI:15377"/>
        <dbReference type="ChEBI" id="CHEBI:15379"/>
        <dbReference type="ChEBI" id="CHEBI:17499"/>
        <dbReference type="ChEBI" id="CHEBI:84167"/>
        <dbReference type="ChEBI" id="CHEBI:84422"/>
        <dbReference type="EC" id="1.14.99.60"/>
    </reaction>
</comment>
<comment type="similarity">
    <text evidence="9">Belongs to the COQ7 family.</text>
</comment>
<evidence type="ECO:0000256" key="9">
    <source>
        <dbReference type="HAMAP-Rule" id="MF_01658"/>
    </source>
</evidence>
<dbReference type="Pfam" id="PF03232">
    <property type="entry name" value="COQ7"/>
    <property type="match status" value="1"/>
</dbReference>
<evidence type="ECO:0000313" key="10">
    <source>
        <dbReference type="EMBL" id="MDN3921142.1"/>
    </source>
</evidence>
<dbReference type="InterPro" id="IPR047809">
    <property type="entry name" value="COQ7_proteobact"/>
</dbReference>
<evidence type="ECO:0000256" key="5">
    <source>
        <dbReference type="ARBA" id="ARBA00023002"/>
    </source>
</evidence>
<dbReference type="SUPFAM" id="SSF47240">
    <property type="entry name" value="Ferritin-like"/>
    <property type="match status" value="1"/>
</dbReference>
<dbReference type="RefSeq" id="WP_290359446.1">
    <property type="nucleotide sequence ID" value="NZ_JAUHHC010000003.1"/>
</dbReference>
<proteinExistence type="inferred from homology"/>
<reference evidence="10 11" key="1">
    <citation type="submission" date="2023-06" db="EMBL/GenBank/DDBJ databases">
        <title>Pelomonas sp. PFR6 16S ribosomal RNA gene Genome sequencing and assembly.</title>
        <authorList>
            <person name="Woo H."/>
        </authorList>
    </citation>
    <scope>NUCLEOTIDE SEQUENCE [LARGE SCALE GENOMIC DNA]</scope>
    <source>
        <strain evidence="10 11">PFR6</strain>
    </source>
</reference>
<dbReference type="EC" id="1.14.99.60" evidence="9"/>
<evidence type="ECO:0000256" key="2">
    <source>
        <dbReference type="ARBA" id="ARBA00022475"/>
    </source>
</evidence>
<gene>
    <name evidence="9 10" type="primary">coq7</name>
    <name evidence="10" type="ORF">QWJ38_12695</name>
</gene>
<keyword evidence="8 9" id="KW-0472">Membrane</keyword>
<comment type="subcellular location">
    <subcellularLocation>
        <location evidence="9">Cell membrane</location>
        <topology evidence="9">Peripheral membrane protein</topology>
    </subcellularLocation>
</comment>
<protein>
    <recommendedName>
        <fullName evidence="9">3-demethoxyubiquinol 3-hydroxylase</fullName>
        <shortName evidence="9">DMQ hydroxylase</shortName>
        <ecNumber evidence="9">1.14.99.60</ecNumber>
    </recommendedName>
    <alternativeName>
        <fullName evidence="9">2-nonaprenyl-3-methyl-6-methoxy-1,4-benzoquinol hydroxylase</fullName>
    </alternativeName>
</protein>
<feature type="binding site" evidence="9">
    <location>
        <position position="147"/>
    </location>
    <ligand>
        <name>Fe cation</name>
        <dbReference type="ChEBI" id="CHEBI:24875"/>
        <label>2</label>
    </ligand>
</feature>
<evidence type="ECO:0000256" key="8">
    <source>
        <dbReference type="ARBA" id="ARBA00023136"/>
    </source>
</evidence>